<evidence type="ECO:0000256" key="1">
    <source>
        <dbReference type="SAM" id="MobiDB-lite"/>
    </source>
</evidence>
<dbReference type="AlphaFoldDB" id="A0A4Z2HZQ8"/>
<evidence type="ECO:0000313" key="2">
    <source>
        <dbReference type="EMBL" id="TNN71158.1"/>
    </source>
</evidence>
<feature type="region of interest" description="Disordered" evidence="1">
    <location>
        <begin position="68"/>
        <end position="153"/>
    </location>
</feature>
<dbReference type="OrthoDB" id="9932129at2759"/>
<protein>
    <submittedName>
        <fullName evidence="2">Uncharacterized protein</fullName>
    </submittedName>
</protein>
<proteinExistence type="predicted"/>
<gene>
    <name evidence="2" type="ORF">EYF80_018678</name>
</gene>
<dbReference type="EMBL" id="SRLO01000154">
    <property type="protein sequence ID" value="TNN71158.1"/>
    <property type="molecule type" value="Genomic_DNA"/>
</dbReference>
<evidence type="ECO:0000313" key="3">
    <source>
        <dbReference type="Proteomes" id="UP000314294"/>
    </source>
</evidence>
<comment type="caution">
    <text evidence="2">The sequence shown here is derived from an EMBL/GenBank/DDBJ whole genome shotgun (WGS) entry which is preliminary data.</text>
</comment>
<keyword evidence="3" id="KW-1185">Reference proteome</keyword>
<reference evidence="2 3" key="1">
    <citation type="submission" date="2019-03" db="EMBL/GenBank/DDBJ databases">
        <title>First draft genome of Liparis tanakae, snailfish: a comprehensive survey of snailfish specific genes.</title>
        <authorList>
            <person name="Kim W."/>
            <person name="Song I."/>
            <person name="Jeong J.-H."/>
            <person name="Kim D."/>
            <person name="Kim S."/>
            <person name="Ryu S."/>
            <person name="Song J.Y."/>
            <person name="Lee S.K."/>
        </authorList>
    </citation>
    <scope>NUCLEOTIDE SEQUENCE [LARGE SCALE GENOMIC DNA]</scope>
    <source>
        <tissue evidence="2">Muscle</tissue>
    </source>
</reference>
<feature type="compositionally biased region" description="Acidic residues" evidence="1">
    <location>
        <begin position="98"/>
        <end position="109"/>
    </location>
</feature>
<organism evidence="2 3">
    <name type="scientific">Liparis tanakae</name>
    <name type="common">Tanaka's snailfish</name>
    <dbReference type="NCBI Taxonomy" id="230148"/>
    <lineage>
        <taxon>Eukaryota</taxon>
        <taxon>Metazoa</taxon>
        <taxon>Chordata</taxon>
        <taxon>Craniata</taxon>
        <taxon>Vertebrata</taxon>
        <taxon>Euteleostomi</taxon>
        <taxon>Actinopterygii</taxon>
        <taxon>Neopterygii</taxon>
        <taxon>Teleostei</taxon>
        <taxon>Neoteleostei</taxon>
        <taxon>Acanthomorphata</taxon>
        <taxon>Eupercaria</taxon>
        <taxon>Perciformes</taxon>
        <taxon>Cottioidei</taxon>
        <taxon>Cottales</taxon>
        <taxon>Liparidae</taxon>
        <taxon>Liparis</taxon>
    </lineage>
</organism>
<sequence>MAVSVISLSGMAGAQPACDPLTQYERNGDCCKMCAPGKPGDAKGNVKVCVELCLGNKKEPLRETRVLITNPTDAIEDESLVPDRQSSQEEADARTPEENEDELSQELSDDYVLTDNGNVVTQEDGKSAVLSRQESQTQTLQTETSCGHSDRWG</sequence>
<accession>A0A4Z2HZQ8</accession>
<feature type="compositionally biased region" description="Low complexity" evidence="1">
    <location>
        <begin position="133"/>
        <end position="145"/>
    </location>
</feature>
<dbReference type="Proteomes" id="UP000314294">
    <property type="component" value="Unassembled WGS sequence"/>
</dbReference>
<name>A0A4Z2HZQ8_9TELE</name>